<organism evidence="3 4">
    <name type="scientific">Hermetia illucens</name>
    <name type="common">Black soldier fly</name>
    <dbReference type="NCBI Taxonomy" id="343691"/>
    <lineage>
        <taxon>Eukaryota</taxon>
        <taxon>Metazoa</taxon>
        <taxon>Ecdysozoa</taxon>
        <taxon>Arthropoda</taxon>
        <taxon>Hexapoda</taxon>
        <taxon>Insecta</taxon>
        <taxon>Pterygota</taxon>
        <taxon>Neoptera</taxon>
        <taxon>Endopterygota</taxon>
        <taxon>Diptera</taxon>
        <taxon>Brachycera</taxon>
        <taxon>Stratiomyomorpha</taxon>
        <taxon>Stratiomyidae</taxon>
        <taxon>Hermetiinae</taxon>
        <taxon>Hermetia</taxon>
    </lineage>
</organism>
<feature type="coiled-coil region" evidence="1">
    <location>
        <begin position="32"/>
        <end position="85"/>
    </location>
</feature>
<name>A0A7R8YTN3_HERIL</name>
<dbReference type="OrthoDB" id="8083369at2759"/>
<keyword evidence="1" id="KW-0175">Coiled coil</keyword>
<feature type="signal peptide" evidence="2">
    <location>
        <begin position="1"/>
        <end position="16"/>
    </location>
</feature>
<evidence type="ECO:0000256" key="2">
    <source>
        <dbReference type="SAM" id="SignalP"/>
    </source>
</evidence>
<evidence type="ECO:0000313" key="3">
    <source>
        <dbReference type="EMBL" id="CAD7083835.1"/>
    </source>
</evidence>
<reference evidence="3 4" key="1">
    <citation type="submission" date="2020-11" db="EMBL/GenBank/DDBJ databases">
        <authorList>
            <person name="Wallbank WR R."/>
            <person name="Pardo Diaz C."/>
            <person name="Kozak K."/>
            <person name="Martin S."/>
            <person name="Jiggins C."/>
            <person name="Moest M."/>
            <person name="Warren A I."/>
            <person name="Generalovic N T."/>
            <person name="Byers J.R.P. K."/>
            <person name="Montejo-Kovacevich G."/>
            <person name="Yen C E."/>
        </authorList>
    </citation>
    <scope>NUCLEOTIDE SEQUENCE [LARGE SCALE GENOMIC DNA]</scope>
</reference>
<proteinExistence type="predicted"/>
<accession>A0A7R8YTN3</accession>
<gene>
    <name evidence="3" type="ORF">HERILL_LOCUS6764</name>
</gene>
<evidence type="ECO:0000256" key="1">
    <source>
        <dbReference type="SAM" id="Coils"/>
    </source>
</evidence>
<dbReference type="SUPFAM" id="SSF58100">
    <property type="entry name" value="Bacterial hemolysins"/>
    <property type="match status" value="1"/>
</dbReference>
<dbReference type="EMBL" id="LR899011">
    <property type="protein sequence ID" value="CAD7083835.1"/>
    <property type="molecule type" value="Genomic_DNA"/>
</dbReference>
<dbReference type="Gene3D" id="1.20.1170.10">
    <property type="match status" value="1"/>
</dbReference>
<keyword evidence="4" id="KW-1185">Reference proteome</keyword>
<sequence length="227" mass="23261">MKFAIVLLGFVALSAAAPQERGAIDNIVGQAINNAQSELNKIVDQVRDLTSKIQGEADSVLSVAQDKINSAIDELESQLNDLIAKGGVTAQCAKQNLQDLEAFKTIIGKNVPNCAANLSTSIADLLGSVSGDIISLKNAISELAPIVAKCAGGTDVEIAICAAANVGPIVSSVITIATSASSAIKTASAKAPELIDEVNTCSNQVVGEATITLNKFADAVKQCQQGL</sequence>
<dbReference type="InParanoid" id="A0A7R8YTN3"/>
<dbReference type="AlphaFoldDB" id="A0A7R8YTN3"/>
<evidence type="ECO:0000313" key="4">
    <source>
        <dbReference type="Proteomes" id="UP000594454"/>
    </source>
</evidence>
<keyword evidence="2" id="KW-0732">Signal</keyword>
<feature type="chain" id="PRO_5030907458" evidence="2">
    <location>
        <begin position="17"/>
        <end position="227"/>
    </location>
</feature>
<dbReference type="Proteomes" id="UP000594454">
    <property type="component" value="Chromosome 3"/>
</dbReference>
<protein>
    <submittedName>
        <fullName evidence="3">Uncharacterized protein</fullName>
    </submittedName>
</protein>